<organism evidence="2 3">
    <name type="scientific">Champsocephalus esox</name>
    <name type="common">pike icefish</name>
    <dbReference type="NCBI Taxonomy" id="159716"/>
    <lineage>
        <taxon>Eukaryota</taxon>
        <taxon>Metazoa</taxon>
        <taxon>Chordata</taxon>
        <taxon>Craniata</taxon>
        <taxon>Vertebrata</taxon>
        <taxon>Euteleostomi</taxon>
        <taxon>Actinopterygii</taxon>
        <taxon>Neopterygii</taxon>
        <taxon>Teleostei</taxon>
        <taxon>Neoteleostei</taxon>
        <taxon>Acanthomorphata</taxon>
        <taxon>Eupercaria</taxon>
        <taxon>Perciformes</taxon>
        <taxon>Notothenioidei</taxon>
        <taxon>Channichthyidae</taxon>
        <taxon>Champsocephalus</taxon>
    </lineage>
</organism>
<protein>
    <submittedName>
        <fullName evidence="2">Uncharacterized protein</fullName>
    </submittedName>
</protein>
<proteinExistence type="predicted"/>
<accession>A0AAN8AZN7</accession>
<dbReference type="Proteomes" id="UP001335648">
    <property type="component" value="Unassembled WGS sequence"/>
</dbReference>
<name>A0AAN8AZN7_9TELE</name>
<evidence type="ECO:0000313" key="2">
    <source>
        <dbReference type="EMBL" id="KAK5875671.1"/>
    </source>
</evidence>
<evidence type="ECO:0000313" key="3">
    <source>
        <dbReference type="Proteomes" id="UP001335648"/>
    </source>
</evidence>
<reference evidence="2 3" key="1">
    <citation type="journal article" date="2023" name="Mol. Biol. Evol.">
        <title>Genomics of Secondarily Temperate Adaptation in the Only Non-Antarctic Icefish.</title>
        <authorList>
            <person name="Rivera-Colon A.G."/>
            <person name="Rayamajhi N."/>
            <person name="Minhas B.F."/>
            <person name="Madrigal G."/>
            <person name="Bilyk K.T."/>
            <person name="Yoon V."/>
            <person name="Hune M."/>
            <person name="Gregory S."/>
            <person name="Cheng C.H.C."/>
            <person name="Catchen J.M."/>
        </authorList>
    </citation>
    <scope>NUCLEOTIDE SEQUENCE [LARGE SCALE GENOMIC DNA]</scope>
    <source>
        <strain evidence="2">JC2023a</strain>
    </source>
</reference>
<evidence type="ECO:0000256" key="1">
    <source>
        <dbReference type="SAM" id="MobiDB-lite"/>
    </source>
</evidence>
<dbReference type="EMBL" id="JAULUE010002068">
    <property type="protein sequence ID" value="KAK5875671.1"/>
    <property type="molecule type" value="Genomic_DNA"/>
</dbReference>
<keyword evidence="3" id="KW-1185">Reference proteome</keyword>
<sequence>MSPSLLSMARGLTPMGAEVLLDVPVYISLCPHDADRKPVSPALRNVSPSTGPSSLTLQTFDNREVMKKGV</sequence>
<feature type="compositionally biased region" description="Polar residues" evidence="1">
    <location>
        <begin position="46"/>
        <end position="56"/>
    </location>
</feature>
<feature type="region of interest" description="Disordered" evidence="1">
    <location>
        <begin position="37"/>
        <end position="56"/>
    </location>
</feature>
<gene>
    <name evidence="2" type="ORF">CesoFtcFv8_026728</name>
</gene>
<dbReference type="AlphaFoldDB" id="A0AAN8AZN7"/>
<comment type="caution">
    <text evidence="2">The sequence shown here is derived from an EMBL/GenBank/DDBJ whole genome shotgun (WGS) entry which is preliminary data.</text>
</comment>